<organism evidence="2 3">
    <name type="scientific">Halovulum marinum</name>
    <dbReference type="NCBI Taxonomy" id="2662447"/>
    <lineage>
        <taxon>Bacteria</taxon>
        <taxon>Pseudomonadati</taxon>
        <taxon>Pseudomonadota</taxon>
        <taxon>Alphaproteobacteria</taxon>
        <taxon>Rhodobacterales</taxon>
        <taxon>Paracoccaceae</taxon>
        <taxon>Halovulum</taxon>
    </lineage>
</organism>
<reference evidence="2 3" key="1">
    <citation type="submission" date="2019-10" db="EMBL/GenBank/DDBJ databases">
        <title>Cognatihalovulum marinum gen. nov. sp. nov., a new member of the family Rhodobacteraceae isolated from deep seawater of the Northwest Indian Ocean.</title>
        <authorList>
            <person name="Ruan C."/>
            <person name="Wang J."/>
            <person name="Zheng X."/>
            <person name="Song L."/>
            <person name="Zhu Y."/>
            <person name="Huang Y."/>
            <person name="Lu Z."/>
            <person name="Du W."/>
            <person name="Huang L."/>
            <person name="Dai X."/>
        </authorList>
    </citation>
    <scope>NUCLEOTIDE SEQUENCE [LARGE SCALE GENOMIC DNA]</scope>
    <source>
        <strain evidence="2 3">2CG4</strain>
    </source>
</reference>
<comment type="caution">
    <text evidence="2">The sequence shown here is derived from an EMBL/GenBank/DDBJ whole genome shotgun (WGS) entry which is preliminary data.</text>
</comment>
<keyword evidence="3" id="KW-1185">Reference proteome</keyword>
<protein>
    <submittedName>
        <fullName evidence="2">Uncharacterized protein</fullName>
    </submittedName>
</protein>
<accession>A0A6L5Z8A1</accession>
<feature type="region of interest" description="Disordered" evidence="1">
    <location>
        <begin position="57"/>
        <end position="76"/>
    </location>
</feature>
<dbReference type="Proteomes" id="UP000474957">
    <property type="component" value="Unassembled WGS sequence"/>
</dbReference>
<dbReference type="AlphaFoldDB" id="A0A6L5Z8A1"/>
<evidence type="ECO:0000313" key="2">
    <source>
        <dbReference type="EMBL" id="MSU92334.1"/>
    </source>
</evidence>
<evidence type="ECO:0000256" key="1">
    <source>
        <dbReference type="SAM" id="MobiDB-lite"/>
    </source>
</evidence>
<dbReference type="RefSeq" id="WP_154449831.1">
    <property type="nucleotide sequence ID" value="NZ_WIND01000074.1"/>
</dbReference>
<sequence length="76" mass="7971">MTLTAPAALAARAEAAGHVVRADRVAADDDRPVTGIPREHRPEPGKRRVWYRGVAAGKPPRAGSCDVHGPKGAVPE</sequence>
<evidence type="ECO:0000313" key="3">
    <source>
        <dbReference type="Proteomes" id="UP000474957"/>
    </source>
</evidence>
<gene>
    <name evidence="2" type="ORF">GE300_22660</name>
</gene>
<dbReference type="EMBL" id="WIND01000074">
    <property type="protein sequence ID" value="MSU92334.1"/>
    <property type="molecule type" value="Genomic_DNA"/>
</dbReference>
<proteinExistence type="predicted"/>
<name>A0A6L5Z8A1_9RHOB</name>